<gene>
    <name evidence="1" type="ORF">EGH24_02350</name>
</gene>
<dbReference type="Pfam" id="PF24113">
    <property type="entry name" value="DUF7387"/>
    <property type="match status" value="1"/>
</dbReference>
<evidence type="ECO:0000313" key="1">
    <source>
        <dbReference type="EMBL" id="TQQ83651.1"/>
    </source>
</evidence>
<reference evidence="1" key="1">
    <citation type="submission" date="2019-02" db="EMBL/GenBank/DDBJ databases">
        <title>Halonotius sp. a new haloarchaeum isolated from saline soil.</title>
        <authorList>
            <person name="Duran-Viseras A."/>
            <person name="Sanchez-Porro C."/>
            <person name="Ventosa A."/>
        </authorList>
    </citation>
    <scope>NUCLEOTIDE SEQUENCE</scope>
    <source>
        <strain evidence="1">F15B</strain>
    </source>
</reference>
<dbReference type="OrthoDB" id="201961at2157"/>
<organism evidence="1 2">
    <name type="scientific">Halonotius terrestris</name>
    <dbReference type="NCBI Taxonomy" id="2487750"/>
    <lineage>
        <taxon>Archaea</taxon>
        <taxon>Methanobacteriati</taxon>
        <taxon>Methanobacteriota</taxon>
        <taxon>Stenosarchaea group</taxon>
        <taxon>Halobacteria</taxon>
        <taxon>Halobacteriales</taxon>
        <taxon>Haloferacaceae</taxon>
        <taxon>Halonotius</taxon>
    </lineage>
</organism>
<dbReference type="SUPFAM" id="SSF143100">
    <property type="entry name" value="TTHA1013/TTHA0281-like"/>
    <property type="match status" value="1"/>
</dbReference>
<dbReference type="Gene3D" id="3.30.160.250">
    <property type="match status" value="1"/>
</dbReference>
<protein>
    <submittedName>
        <fullName evidence="1">Type II toxin-antitoxin system HicB family antitoxin</fullName>
    </submittedName>
</protein>
<sequence length="89" mass="9784">MSTTRTITLIEEEDGGWSAVDEETGVASCGDTRSEALDMLDEAVALYESDEDSIETPAEEREVLRDLGIDPDEVSEARAEADELPEFMQ</sequence>
<comment type="caution">
    <text evidence="1">The sequence shown here is derived from an EMBL/GenBank/DDBJ whole genome shotgun (WGS) entry which is preliminary data.</text>
</comment>
<name>A0A8J8TDL6_9EURY</name>
<dbReference type="InterPro" id="IPR055811">
    <property type="entry name" value="DUF7387"/>
</dbReference>
<accession>A0A8J8TDL6</accession>
<proteinExistence type="predicted"/>
<dbReference type="Proteomes" id="UP000705823">
    <property type="component" value="Unassembled WGS sequence"/>
</dbReference>
<dbReference type="InterPro" id="IPR035069">
    <property type="entry name" value="TTHA1013/TTHA0281-like"/>
</dbReference>
<dbReference type="AlphaFoldDB" id="A0A8J8TDL6"/>
<dbReference type="RefSeq" id="WP_142978568.1">
    <property type="nucleotide sequence ID" value="NZ_RKLU01000001.1"/>
</dbReference>
<evidence type="ECO:0000313" key="2">
    <source>
        <dbReference type="Proteomes" id="UP000705823"/>
    </source>
</evidence>
<keyword evidence="2" id="KW-1185">Reference proteome</keyword>
<dbReference type="EMBL" id="RKLU01000001">
    <property type="protein sequence ID" value="TQQ83651.1"/>
    <property type="molecule type" value="Genomic_DNA"/>
</dbReference>